<dbReference type="SUPFAM" id="SSF81901">
    <property type="entry name" value="HCP-like"/>
    <property type="match status" value="1"/>
</dbReference>
<evidence type="ECO:0000256" key="1">
    <source>
        <dbReference type="SAM" id="Phobius"/>
    </source>
</evidence>
<dbReference type="Proteomes" id="UP000626370">
    <property type="component" value="Unassembled WGS sequence"/>
</dbReference>
<keyword evidence="1" id="KW-0812">Transmembrane</keyword>
<keyword evidence="1" id="KW-1133">Transmembrane helix</keyword>
<dbReference type="RefSeq" id="WP_189376346.1">
    <property type="nucleotide sequence ID" value="NZ_BNAH01000001.1"/>
</dbReference>
<dbReference type="EMBL" id="BNAH01000001">
    <property type="protein sequence ID" value="GHE78851.1"/>
    <property type="molecule type" value="Genomic_DNA"/>
</dbReference>
<evidence type="ECO:0000313" key="3">
    <source>
        <dbReference type="Proteomes" id="UP000626370"/>
    </source>
</evidence>
<accession>A0ABQ3IF46</accession>
<evidence type="ECO:0008006" key="4">
    <source>
        <dbReference type="Google" id="ProtNLM"/>
    </source>
</evidence>
<organism evidence="2 3">
    <name type="scientific">Thalassotalea profundi</name>
    <dbReference type="NCBI Taxonomy" id="2036687"/>
    <lineage>
        <taxon>Bacteria</taxon>
        <taxon>Pseudomonadati</taxon>
        <taxon>Pseudomonadota</taxon>
        <taxon>Gammaproteobacteria</taxon>
        <taxon>Alteromonadales</taxon>
        <taxon>Colwelliaceae</taxon>
        <taxon>Thalassotalea</taxon>
    </lineage>
</organism>
<evidence type="ECO:0000313" key="2">
    <source>
        <dbReference type="EMBL" id="GHE78851.1"/>
    </source>
</evidence>
<keyword evidence="3" id="KW-1185">Reference proteome</keyword>
<feature type="transmembrane region" description="Helical" evidence="1">
    <location>
        <begin position="7"/>
        <end position="30"/>
    </location>
</feature>
<name>A0ABQ3IF46_9GAMM</name>
<comment type="caution">
    <text evidence="2">The sequence shown here is derived from an EMBL/GenBank/DDBJ whole genome shotgun (WGS) entry which is preliminary data.</text>
</comment>
<keyword evidence="1" id="KW-0472">Membrane</keyword>
<protein>
    <recommendedName>
        <fullName evidence="4">Sel1 repeat family protein</fullName>
    </recommendedName>
</protein>
<reference evidence="3" key="1">
    <citation type="journal article" date="2019" name="Int. J. Syst. Evol. Microbiol.">
        <title>The Global Catalogue of Microorganisms (GCM) 10K type strain sequencing project: providing services to taxonomists for standard genome sequencing and annotation.</title>
        <authorList>
            <consortium name="The Broad Institute Genomics Platform"/>
            <consortium name="The Broad Institute Genome Sequencing Center for Infectious Disease"/>
            <person name="Wu L."/>
            <person name="Ma J."/>
        </authorList>
    </citation>
    <scope>NUCLEOTIDE SEQUENCE [LARGE SCALE GENOMIC DNA]</scope>
    <source>
        <strain evidence="3">CGMCC 1.15922</strain>
    </source>
</reference>
<sequence length="468" mass="53718">MKKRWQLTFIVISFIFLSGFYYKAFIHWAIENDFISNKNIQFVKIIDKDAFHYIQYTKQTLGSNQWLTSSHFLAKSDGKVALALADHYLSLKQMKEAMLWYKQALQLGQSKAAQPIAQQWFLENLWPQSLSLAKQYNQYFWAQQLIVNIALGQGNMSDLDLIKDTLAETSEGQELLKQLNLYQVINKDTVPVIPQNSSCLSIQLFATSLTDLYHSSQLIKQIKDTEVGNYFCFNTPQYIPIDILDCDHIGEQAIRCNEAIWDKYSANITTRYLGVLLPSGGANVHSGILYLDSNDSVDVFKHELLHLLGFIDEYALPIEHPFCQSMSQHPNAHNIAVVKETYQGSRSYIRQQILTKIPWRHLIESTTPILYKSERGWKVGTSEAFKNKVGLFPVDTCKNSQLISVKPLAVQTTLAYNELPLPQVYKDFLKNDSLKYLMPSYHYNVSEALKKEGNKISAQAWLNRAKNF</sequence>
<gene>
    <name evidence="2" type="ORF">GCM10011501_03420</name>
</gene>
<proteinExistence type="predicted"/>